<keyword evidence="2" id="KW-1185">Reference proteome</keyword>
<proteinExistence type="predicted"/>
<protein>
    <submittedName>
        <fullName evidence="1">Uncharacterized protein</fullName>
    </submittedName>
</protein>
<organism evidence="1 2">
    <name type="scientific">Karstenula rhodostoma CBS 690.94</name>
    <dbReference type="NCBI Taxonomy" id="1392251"/>
    <lineage>
        <taxon>Eukaryota</taxon>
        <taxon>Fungi</taxon>
        <taxon>Dikarya</taxon>
        <taxon>Ascomycota</taxon>
        <taxon>Pezizomycotina</taxon>
        <taxon>Dothideomycetes</taxon>
        <taxon>Pleosporomycetidae</taxon>
        <taxon>Pleosporales</taxon>
        <taxon>Massarineae</taxon>
        <taxon>Didymosphaeriaceae</taxon>
        <taxon>Karstenula</taxon>
    </lineage>
</organism>
<comment type="caution">
    <text evidence="1">The sequence shown here is derived from an EMBL/GenBank/DDBJ whole genome shotgun (WGS) entry which is preliminary data.</text>
</comment>
<reference evidence="1" key="1">
    <citation type="journal article" date="2020" name="Stud. Mycol.">
        <title>101 Dothideomycetes genomes: a test case for predicting lifestyles and emergence of pathogens.</title>
        <authorList>
            <person name="Haridas S."/>
            <person name="Albert R."/>
            <person name="Binder M."/>
            <person name="Bloem J."/>
            <person name="Labutti K."/>
            <person name="Salamov A."/>
            <person name="Andreopoulos B."/>
            <person name="Baker S."/>
            <person name="Barry K."/>
            <person name="Bills G."/>
            <person name="Bluhm B."/>
            <person name="Cannon C."/>
            <person name="Castanera R."/>
            <person name="Culley D."/>
            <person name="Daum C."/>
            <person name="Ezra D."/>
            <person name="Gonzalez J."/>
            <person name="Henrissat B."/>
            <person name="Kuo A."/>
            <person name="Liang C."/>
            <person name="Lipzen A."/>
            <person name="Lutzoni F."/>
            <person name="Magnuson J."/>
            <person name="Mondo S."/>
            <person name="Nolan M."/>
            <person name="Ohm R."/>
            <person name="Pangilinan J."/>
            <person name="Park H.-J."/>
            <person name="Ramirez L."/>
            <person name="Alfaro M."/>
            <person name="Sun H."/>
            <person name="Tritt A."/>
            <person name="Yoshinaga Y."/>
            <person name="Zwiers L.-H."/>
            <person name="Turgeon B."/>
            <person name="Goodwin S."/>
            <person name="Spatafora J."/>
            <person name="Crous P."/>
            <person name="Grigoriev I."/>
        </authorList>
    </citation>
    <scope>NUCLEOTIDE SEQUENCE</scope>
    <source>
        <strain evidence="1">CBS 690.94</strain>
    </source>
</reference>
<gene>
    <name evidence="1" type="ORF">P171DRAFT_230795</name>
</gene>
<dbReference type="AlphaFoldDB" id="A0A9P4UER2"/>
<dbReference type="OrthoDB" id="10597657at2759"/>
<name>A0A9P4UER2_9PLEO</name>
<evidence type="ECO:0000313" key="1">
    <source>
        <dbReference type="EMBL" id="KAF2447726.1"/>
    </source>
</evidence>
<dbReference type="EMBL" id="MU001496">
    <property type="protein sequence ID" value="KAF2447726.1"/>
    <property type="molecule type" value="Genomic_DNA"/>
</dbReference>
<sequence length="152" mass="16677">MAIGHEGGGSVVQMFRFTLRRQQSNTLDEARPKYGKSLITPQDKAWWSEVGMGNQSCPVEMDWCPDVAWLCTAVTRGSRVILSESMALPEAASRRNSVAVPPWRLYAHVVTEIKVSTTTPYSACAVAAPQPGRDRFRPPGKFDCTSNSGDCV</sequence>
<dbReference type="Proteomes" id="UP000799764">
    <property type="component" value="Unassembled WGS sequence"/>
</dbReference>
<evidence type="ECO:0000313" key="2">
    <source>
        <dbReference type="Proteomes" id="UP000799764"/>
    </source>
</evidence>
<accession>A0A9P4UER2</accession>